<dbReference type="Proteomes" id="UP000504882">
    <property type="component" value="Unassembled WGS sequence"/>
</dbReference>
<proteinExistence type="predicted"/>
<dbReference type="EMBL" id="SMNA01000002">
    <property type="protein sequence ID" value="TDE97245.1"/>
    <property type="molecule type" value="Genomic_DNA"/>
</dbReference>
<evidence type="ECO:0000313" key="3">
    <source>
        <dbReference type="Proteomes" id="UP000504882"/>
    </source>
</evidence>
<feature type="compositionally biased region" description="Low complexity" evidence="1">
    <location>
        <begin position="72"/>
        <end position="81"/>
    </location>
</feature>
<accession>A0ABY2E8Z3</accession>
<reference evidence="2 3" key="1">
    <citation type="submission" date="2019-03" db="EMBL/GenBank/DDBJ databases">
        <title>Genomic features of bacteria from cold environments.</title>
        <authorList>
            <person name="Shen L."/>
        </authorList>
    </citation>
    <scope>NUCLEOTIDE SEQUENCE [LARGE SCALE GENOMIC DNA]</scope>
    <source>
        <strain evidence="3">T3246-1</strain>
    </source>
</reference>
<gene>
    <name evidence="2" type="ORF">EXU48_03275</name>
</gene>
<evidence type="ECO:0000313" key="2">
    <source>
        <dbReference type="EMBL" id="TDE97245.1"/>
    </source>
</evidence>
<name>A0ABY2E8Z3_9MICO</name>
<comment type="caution">
    <text evidence="2">The sequence shown here is derived from an EMBL/GenBank/DDBJ whole genome shotgun (WGS) entry which is preliminary data.</text>
</comment>
<dbReference type="RefSeq" id="WP_133106172.1">
    <property type="nucleotide sequence ID" value="NZ_SMNA01000002.1"/>
</dbReference>
<organism evidence="2 3">
    <name type="scientific">Occultella glacieicola</name>
    <dbReference type="NCBI Taxonomy" id="2518684"/>
    <lineage>
        <taxon>Bacteria</taxon>
        <taxon>Bacillati</taxon>
        <taxon>Actinomycetota</taxon>
        <taxon>Actinomycetes</taxon>
        <taxon>Micrococcales</taxon>
        <taxon>Ruaniaceae</taxon>
        <taxon>Occultella</taxon>
    </lineage>
</organism>
<feature type="region of interest" description="Disordered" evidence="1">
    <location>
        <begin position="36"/>
        <end position="163"/>
    </location>
</feature>
<sequence length="318" mass="32487">MNQQTEGMSMAGVSRVRRAVVGLTLVAGLTLAGCAAERTLPPEEPVPSSPQPTTPEPGSTDHQPGDPPPATTPGGTEAPGGSPTPPDDSGPSDPSDPATTTTPEPSTADPGVTPSPDPTSAEPTTSPSPEPSDPPTDPGVTPEPTPPTLLRPPPGYTRTAGAVTEDGWEEVLVGQCTYLTRASAGGEPVNPREAGDARDLSATTLTGHQAADGATGATAAADLALYNGPSSETAEEDRTNLLMSGWTNTDGAEVRGAARTEVMLDHWGTAYLDTTELRFVCPDGAFDETGWAALWPQVRVANPAQELPGEWTEGVAGD</sequence>
<evidence type="ECO:0000256" key="1">
    <source>
        <dbReference type="SAM" id="MobiDB-lite"/>
    </source>
</evidence>
<feature type="compositionally biased region" description="Pro residues" evidence="1">
    <location>
        <begin position="42"/>
        <end position="55"/>
    </location>
</feature>
<keyword evidence="3" id="KW-1185">Reference proteome</keyword>
<feature type="compositionally biased region" description="Pro residues" evidence="1">
    <location>
        <begin position="126"/>
        <end position="155"/>
    </location>
</feature>
<feature type="compositionally biased region" description="Low complexity" evidence="1">
    <location>
        <begin position="89"/>
        <end position="110"/>
    </location>
</feature>
<protein>
    <submittedName>
        <fullName evidence="2">Uncharacterized protein</fullName>
    </submittedName>
</protein>